<organism evidence="1 2">
    <name type="scientific">Rhodopirellula europaea SH398</name>
    <dbReference type="NCBI Taxonomy" id="1263868"/>
    <lineage>
        <taxon>Bacteria</taxon>
        <taxon>Pseudomonadati</taxon>
        <taxon>Planctomycetota</taxon>
        <taxon>Planctomycetia</taxon>
        <taxon>Pirellulales</taxon>
        <taxon>Pirellulaceae</taxon>
        <taxon>Rhodopirellula</taxon>
    </lineage>
</organism>
<dbReference type="PATRIC" id="fig|1263868.3.peg.3765"/>
<reference evidence="1 2" key="1">
    <citation type="journal article" date="2013" name="Mar. Genomics">
        <title>Expression of sulfatases in Rhodopirellula baltica and the diversity of sulfatases in the genus Rhodopirellula.</title>
        <authorList>
            <person name="Wegner C.E."/>
            <person name="Richter-Heitmann T."/>
            <person name="Klindworth A."/>
            <person name="Klockow C."/>
            <person name="Richter M."/>
            <person name="Achstetter T."/>
            <person name="Glockner F.O."/>
            <person name="Harder J."/>
        </authorList>
    </citation>
    <scope>NUCLEOTIDE SEQUENCE [LARGE SCALE GENOMIC DNA]</scope>
    <source>
        <strain evidence="1 2">SH398</strain>
    </source>
</reference>
<dbReference type="STRING" id="1263868.RESH_03492"/>
<dbReference type="Proteomes" id="UP000011996">
    <property type="component" value="Unassembled WGS sequence"/>
</dbReference>
<name>M5S342_9BACT</name>
<evidence type="ECO:0000313" key="1">
    <source>
        <dbReference type="EMBL" id="EMI25871.1"/>
    </source>
</evidence>
<dbReference type="EMBL" id="ANOF01000111">
    <property type="protein sequence ID" value="EMI25871.1"/>
    <property type="molecule type" value="Genomic_DNA"/>
</dbReference>
<gene>
    <name evidence="1" type="ORF">RESH_03492</name>
</gene>
<sequence length="41" mass="4442">MTVGKRIWVNIQPAVADPSALVLSDARIGRYPVSGSRIFSI</sequence>
<protein>
    <submittedName>
        <fullName evidence="1">Uncharacterized protein</fullName>
    </submittedName>
</protein>
<accession>M5S342</accession>
<dbReference type="AlphaFoldDB" id="M5S342"/>
<evidence type="ECO:0000313" key="2">
    <source>
        <dbReference type="Proteomes" id="UP000011996"/>
    </source>
</evidence>
<comment type="caution">
    <text evidence="1">The sequence shown here is derived from an EMBL/GenBank/DDBJ whole genome shotgun (WGS) entry which is preliminary data.</text>
</comment>
<proteinExistence type="predicted"/>